<evidence type="ECO:0000256" key="6">
    <source>
        <dbReference type="RuleBase" id="RU363032"/>
    </source>
</evidence>
<evidence type="ECO:0000313" key="8">
    <source>
        <dbReference type="EMBL" id="MBT9282730.1"/>
    </source>
</evidence>
<evidence type="ECO:0000256" key="2">
    <source>
        <dbReference type="ARBA" id="ARBA00022448"/>
    </source>
</evidence>
<dbReference type="GO" id="GO:0055085">
    <property type="term" value="P:transmembrane transport"/>
    <property type="evidence" value="ECO:0007669"/>
    <property type="project" value="InterPro"/>
</dbReference>
<evidence type="ECO:0000256" key="3">
    <source>
        <dbReference type="ARBA" id="ARBA00022692"/>
    </source>
</evidence>
<reference evidence="8" key="1">
    <citation type="journal article" date="2021" name="Microbiology">
        <title>Metagenomic Analysis of the Microbial Community in the Underground Coal Fire Area (Kemerovo Region, Russia) Revealed Predominance of Thermophilic Members of the Phyla Deinococcus-thermus, Aquificae, and Firmicutes.</title>
        <authorList>
            <person name="Kadnikov V."/>
            <person name="Mardanov A.V."/>
            <person name="Beletsky A.V."/>
            <person name="Karnachuk O.V."/>
            <person name="Ravin N.V."/>
        </authorList>
    </citation>
    <scope>NUCLEOTIDE SEQUENCE</scope>
    <source>
        <strain evidence="8">RBS10-49</strain>
    </source>
</reference>
<feature type="transmembrane region" description="Helical" evidence="6">
    <location>
        <begin position="296"/>
        <end position="318"/>
    </location>
</feature>
<feature type="transmembrane region" description="Helical" evidence="6">
    <location>
        <begin position="245"/>
        <end position="263"/>
    </location>
</feature>
<name>A0A947GAE1_HYDSH</name>
<dbReference type="GO" id="GO:0005886">
    <property type="term" value="C:plasma membrane"/>
    <property type="evidence" value="ECO:0007669"/>
    <property type="project" value="UniProtKB-SubCell"/>
</dbReference>
<protein>
    <submittedName>
        <fullName evidence="8">ABC transporter permease</fullName>
    </submittedName>
</protein>
<evidence type="ECO:0000256" key="1">
    <source>
        <dbReference type="ARBA" id="ARBA00004141"/>
    </source>
</evidence>
<evidence type="ECO:0000313" key="9">
    <source>
        <dbReference type="Proteomes" id="UP000748108"/>
    </source>
</evidence>
<feature type="transmembrane region" description="Helical" evidence="6">
    <location>
        <begin position="98"/>
        <end position="122"/>
    </location>
</feature>
<dbReference type="Proteomes" id="UP000748108">
    <property type="component" value="Unassembled WGS sequence"/>
</dbReference>
<sequence length="325" mass="35521">MALRLAYIVLVAWLALTGVFFLVAFMPGDAAYSLAVSIAQERNISLEQAMELAHRLLGYEPRENVWDNYWSFLQGLVRGDFGYSIYFKTPVRSIIAEALPWTLLVISGATLVSFFLGAYIGAVAAQKRGTVWESLITGGATLFQAMPPFILALVILFLFSVRLHWLPLGGAYPIDVTPEASPTFVLSVLRHAAGPLLATALPQLASWTLAMRGNTTQVLGEDFIRFAEVRGLKDRTIAGRYIRTNALLPLVASLAIGLGYMLGGHTLVETVFNYPGIGFYFAKAIAVRDYGLMTGLFSLIVIGVLLATVLADAVYALIDPRVRKR</sequence>
<evidence type="ECO:0000259" key="7">
    <source>
        <dbReference type="PROSITE" id="PS50928"/>
    </source>
</evidence>
<keyword evidence="3 6" id="KW-0812">Transmembrane</keyword>
<feature type="transmembrane region" description="Helical" evidence="6">
    <location>
        <begin position="6"/>
        <end position="25"/>
    </location>
</feature>
<evidence type="ECO:0000256" key="4">
    <source>
        <dbReference type="ARBA" id="ARBA00022989"/>
    </source>
</evidence>
<dbReference type="PROSITE" id="PS50928">
    <property type="entry name" value="ABC_TM1"/>
    <property type="match status" value="1"/>
</dbReference>
<dbReference type="PANTHER" id="PTHR43376">
    <property type="entry name" value="OLIGOPEPTIDE TRANSPORT SYSTEM PERMEASE PROTEIN"/>
    <property type="match status" value="1"/>
</dbReference>
<keyword evidence="2 6" id="KW-0813">Transport</keyword>
<dbReference type="SUPFAM" id="SSF161098">
    <property type="entry name" value="MetI-like"/>
    <property type="match status" value="1"/>
</dbReference>
<dbReference type="AlphaFoldDB" id="A0A947GAE1"/>
<keyword evidence="4 6" id="KW-1133">Transmembrane helix</keyword>
<organism evidence="8 9">
    <name type="scientific">Hydrogenibacillus schlegelii</name>
    <name type="common">Bacillus schlegelii</name>
    <dbReference type="NCBI Taxonomy" id="1484"/>
    <lineage>
        <taxon>Bacteria</taxon>
        <taxon>Bacillati</taxon>
        <taxon>Bacillota</taxon>
        <taxon>Bacilli</taxon>
        <taxon>Bacillales</taxon>
        <taxon>Bacillales Family X. Incertae Sedis</taxon>
        <taxon>Hydrogenibacillus</taxon>
    </lineage>
</organism>
<proteinExistence type="inferred from homology"/>
<dbReference type="Pfam" id="PF00528">
    <property type="entry name" value="BPD_transp_1"/>
    <property type="match status" value="1"/>
</dbReference>
<gene>
    <name evidence="8" type="ORF">KM312_08850</name>
</gene>
<comment type="subcellular location">
    <subcellularLocation>
        <location evidence="6">Cell membrane</location>
        <topology evidence="6">Multi-pass membrane protein</topology>
    </subcellularLocation>
    <subcellularLocation>
        <location evidence="1">Membrane</location>
        <topology evidence="1">Multi-pass membrane protein</topology>
    </subcellularLocation>
</comment>
<dbReference type="EMBL" id="JAHHQF010000068">
    <property type="protein sequence ID" value="MBT9282730.1"/>
    <property type="molecule type" value="Genomic_DNA"/>
</dbReference>
<evidence type="ECO:0000256" key="5">
    <source>
        <dbReference type="ARBA" id="ARBA00023136"/>
    </source>
</evidence>
<comment type="caution">
    <text evidence="8">The sequence shown here is derived from an EMBL/GenBank/DDBJ whole genome shotgun (WGS) entry which is preliminary data.</text>
</comment>
<keyword evidence="5 6" id="KW-0472">Membrane</keyword>
<dbReference type="CDD" id="cd06261">
    <property type="entry name" value="TM_PBP2"/>
    <property type="match status" value="1"/>
</dbReference>
<dbReference type="Gene3D" id="1.10.3720.10">
    <property type="entry name" value="MetI-like"/>
    <property type="match status" value="1"/>
</dbReference>
<dbReference type="PANTHER" id="PTHR43376:SF1">
    <property type="entry name" value="OLIGOPEPTIDE TRANSPORT SYSTEM PERMEASE PROTEIN"/>
    <property type="match status" value="1"/>
</dbReference>
<comment type="similarity">
    <text evidence="6">Belongs to the binding-protein-dependent transport system permease family.</text>
</comment>
<accession>A0A947GAE1</accession>
<dbReference type="InterPro" id="IPR000515">
    <property type="entry name" value="MetI-like"/>
</dbReference>
<dbReference type="InterPro" id="IPR035906">
    <property type="entry name" value="MetI-like_sf"/>
</dbReference>
<feature type="transmembrane region" description="Helical" evidence="6">
    <location>
        <begin position="142"/>
        <end position="161"/>
    </location>
</feature>
<feature type="domain" description="ABC transmembrane type-1" evidence="7">
    <location>
        <begin position="99"/>
        <end position="311"/>
    </location>
</feature>